<keyword evidence="4" id="KW-1185">Reference proteome</keyword>
<dbReference type="PANTHER" id="PTHR37809">
    <property type="entry name" value="RIBOSOMAL PROTEIN S12 METHYLTHIOTRANSFERASE ACCESSORY FACTOR YCAO"/>
    <property type="match status" value="1"/>
</dbReference>
<sequence>MAIPVTTLLAAAAAQAGAAADPDAAALLDLLEWPAHAPAAIRADRAGLLRIGAACRRVFRLRAPDAPGLHCFGAELDLAAIAGEPGLAVLGTSGVGATPGAAFAACLGEAAEFAAQVETPALRAQRLGQEVALRRWPDGAPRGLPFDRCFRRAPDRVISTPSAPLSIGCAAAPTAAEAQLRAVLELVERDAVALWWVGGHPGRPLALEHATPAAACLAALREGATGRLAWLLDITADLGAPVVAAISFAGDGTGFCCGTAARPTLAAAAEAAVLELCQNELAQRVVERKAAERGEEGLNARDVAIRARHLRVTPDDDWLLHARGLPRQALVPGETAEARLAEVGRRIAEAGLELIFLEHAAPPEIPVWRAVCDGLACTPSTEAAPRLLSAIARTGGGPGHRHGLALHA</sequence>
<name>A0ABS6HDE8_9PROT</name>
<protein>
    <submittedName>
        <fullName evidence="3">YcaO-like family protein</fullName>
    </submittedName>
</protein>
<evidence type="ECO:0000259" key="2">
    <source>
        <dbReference type="PROSITE" id="PS51664"/>
    </source>
</evidence>
<dbReference type="PANTHER" id="PTHR37809:SF1">
    <property type="entry name" value="RIBOSOMAL PROTEIN S12 METHYLTHIOTRANSFERASE ACCESSORY FACTOR YCAO"/>
    <property type="match status" value="1"/>
</dbReference>
<dbReference type="Pfam" id="PF02624">
    <property type="entry name" value="YcaO"/>
    <property type="match status" value="1"/>
</dbReference>
<keyword evidence="1" id="KW-0732">Signal</keyword>
<dbReference type="InterPro" id="IPR003776">
    <property type="entry name" value="YcaO-like_dom"/>
</dbReference>
<dbReference type="RefSeq" id="WP_216877692.1">
    <property type="nucleotide sequence ID" value="NZ_JAERQM010000005.1"/>
</dbReference>
<feature type="domain" description="YcaO" evidence="2">
    <location>
        <begin position="94"/>
        <end position="408"/>
    </location>
</feature>
<feature type="chain" id="PRO_5047173197" evidence="1">
    <location>
        <begin position="17"/>
        <end position="408"/>
    </location>
</feature>
<evidence type="ECO:0000313" key="3">
    <source>
        <dbReference type="EMBL" id="MBU8545693.1"/>
    </source>
</evidence>
<comment type="caution">
    <text evidence="3">The sequence shown here is derived from an EMBL/GenBank/DDBJ whole genome shotgun (WGS) entry which is preliminary data.</text>
</comment>
<proteinExistence type="predicted"/>
<gene>
    <name evidence="3" type="ORF">JJQ90_18355</name>
</gene>
<evidence type="ECO:0000256" key="1">
    <source>
        <dbReference type="SAM" id="SignalP"/>
    </source>
</evidence>
<reference evidence="3 4" key="1">
    <citation type="submission" date="2021-01" db="EMBL/GenBank/DDBJ databases">
        <title>Roseomonas sp. nov, a bacterium isolated from an oil production mixture in Yumen Oilfield.</title>
        <authorList>
            <person name="Wu D."/>
        </authorList>
    </citation>
    <scope>NUCLEOTIDE SEQUENCE [LARGE SCALE GENOMIC DNA]</scope>
    <source>
        <strain evidence="3 4">ROY-5-3</strain>
    </source>
</reference>
<evidence type="ECO:0000313" key="4">
    <source>
        <dbReference type="Proteomes" id="UP000689967"/>
    </source>
</evidence>
<feature type="signal peptide" evidence="1">
    <location>
        <begin position="1"/>
        <end position="16"/>
    </location>
</feature>
<dbReference type="EMBL" id="JAERQM010000005">
    <property type="protein sequence ID" value="MBU8545693.1"/>
    <property type="molecule type" value="Genomic_DNA"/>
</dbReference>
<dbReference type="PROSITE" id="PS51664">
    <property type="entry name" value="YCAO"/>
    <property type="match status" value="1"/>
</dbReference>
<organism evidence="3 4">
    <name type="scientific">Falsiroseomonas oleicola</name>
    <dbReference type="NCBI Taxonomy" id="2801474"/>
    <lineage>
        <taxon>Bacteria</taxon>
        <taxon>Pseudomonadati</taxon>
        <taxon>Pseudomonadota</taxon>
        <taxon>Alphaproteobacteria</taxon>
        <taxon>Acetobacterales</taxon>
        <taxon>Roseomonadaceae</taxon>
        <taxon>Falsiroseomonas</taxon>
    </lineage>
</organism>
<accession>A0ABS6HDE8</accession>
<dbReference type="Proteomes" id="UP000689967">
    <property type="component" value="Unassembled WGS sequence"/>
</dbReference>